<proteinExistence type="predicted"/>
<evidence type="ECO:0000313" key="3">
    <source>
        <dbReference type="Proteomes" id="UP000003250"/>
    </source>
</evidence>
<organism evidence="2 3">
    <name type="scientific">Mesorhizobium alhagi CCNWXJ12-2</name>
    <dbReference type="NCBI Taxonomy" id="1107882"/>
    <lineage>
        <taxon>Bacteria</taxon>
        <taxon>Pseudomonadati</taxon>
        <taxon>Pseudomonadota</taxon>
        <taxon>Alphaproteobacteria</taxon>
        <taxon>Hyphomicrobiales</taxon>
        <taxon>Phyllobacteriaceae</taxon>
        <taxon>Allomesorhizobium</taxon>
    </lineage>
</organism>
<dbReference type="Pfam" id="PF13649">
    <property type="entry name" value="Methyltransf_25"/>
    <property type="match status" value="1"/>
</dbReference>
<dbReference type="Gene3D" id="3.40.50.150">
    <property type="entry name" value="Vaccinia Virus protein VP39"/>
    <property type="match status" value="1"/>
</dbReference>
<gene>
    <name evidence="2" type="ORF">MAXJ12_07489</name>
</gene>
<protein>
    <recommendedName>
        <fullName evidence="1">Methyltransferase domain-containing protein</fullName>
    </recommendedName>
</protein>
<dbReference type="InterPro" id="IPR041698">
    <property type="entry name" value="Methyltransf_25"/>
</dbReference>
<feature type="domain" description="Methyltransferase" evidence="1">
    <location>
        <begin position="59"/>
        <end position="153"/>
    </location>
</feature>
<reference evidence="2 3" key="1">
    <citation type="journal article" date="2012" name="J. Bacteriol.">
        <title>Draft Genome Sequence of Mesorhizobium alhagi CCNWXJ12-2T, a Novel Salt-Resistant Species Isolated from the Desert of Northwestern China.</title>
        <authorList>
            <person name="Zhou M."/>
            <person name="Chen W."/>
            <person name="Chen H."/>
            <person name="Wei G."/>
        </authorList>
    </citation>
    <scope>NUCLEOTIDE SEQUENCE [LARGE SCALE GENOMIC DNA]</scope>
    <source>
        <strain evidence="2 3">CCNWXJ12-2</strain>
    </source>
</reference>
<dbReference type="EMBL" id="AHAM01000050">
    <property type="protein sequence ID" value="EHK57893.1"/>
    <property type="molecule type" value="Genomic_DNA"/>
</dbReference>
<dbReference type="OrthoDB" id="9800454at2"/>
<dbReference type="InterPro" id="IPR029063">
    <property type="entry name" value="SAM-dependent_MTases_sf"/>
</dbReference>
<dbReference type="PATRIC" id="fig|1107882.3.peg.1465"/>
<dbReference type="AlphaFoldDB" id="H0HMY1"/>
<name>H0HMY1_9HYPH</name>
<dbReference type="Proteomes" id="UP000003250">
    <property type="component" value="Unassembled WGS sequence"/>
</dbReference>
<accession>H0HMY1</accession>
<sequence>MPGLADRLVQPEILDGLAEKDPRAITARRDLVLVNRLMFQQSIMARLLEDHVASPPRRILEIGAGDGAFMLGVARRIAPKWPRVELTLLDRADLVTPERRAAFAELGWPAKTVTADVFDWLHSADDACFDVVTANLFLHHFADADLARLFSALRPIAPVFVATEPRRTGFAHAASRLLWMVGAGDVTRHDAPASVRAGFRGSELSALWPAKHDHLDERRAGLFTHVFAANRSEDA</sequence>
<evidence type="ECO:0000259" key="1">
    <source>
        <dbReference type="Pfam" id="PF13649"/>
    </source>
</evidence>
<dbReference type="RefSeq" id="WP_008835143.1">
    <property type="nucleotide sequence ID" value="NZ_AHAM01000050.1"/>
</dbReference>
<keyword evidence="3" id="KW-1185">Reference proteome</keyword>
<dbReference type="SUPFAM" id="SSF53335">
    <property type="entry name" value="S-adenosyl-L-methionine-dependent methyltransferases"/>
    <property type="match status" value="1"/>
</dbReference>
<evidence type="ECO:0000313" key="2">
    <source>
        <dbReference type="EMBL" id="EHK57893.1"/>
    </source>
</evidence>
<dbReference type="CDD" id="cd02440">
    <property type="entry name" value="AdoMet_MTases"/>
    <property type="match status" value="1"/>
</dbReference>